<dbReference type="PANTHER" id="PTHR31900:SF28">
    <property type="entry name" value="FBD DOMAIN-CONTAINING PROTEIN"/>
    <property type="match status" value="1"/>
</dbReference>
<dbReference type="InterPro" id="IPR001611">
    <property type="entry name" value="Leu-rich_rpt"/>
</dbReference>
<dbReference type="InterPro" id="IPR032675">
    <property type="entry name" value="LRR_dom_sf"/>
</dbReference>
<sequence>MDKIIGFSDDELLIKILTYLPTKDSVRTSVLSKQRKFLWMRVPKLEYDDTTLYSKILQSNCKGENTRTASLLSESQRMWYFIDKNLELHRSPVMESLCLTLCTKPFQAKDITSWVALAVSRSVRELRINFFRSHGEPKALLPSSLYTCKSLVTLKLQHNVLVDVPDVVCLPSLKTLQLIRLAYADEGSLQRLISSSPVLEDLVVHHVKKLVVIIPSLLSLSFELEEAEISVVEFRNIKKLLNAVTSVKRLSLHLFWHNEEVVYGGDMDFVFNELMNLKLNAYKTYWSKLLFSLIKGSPKLRDLAFHEHLVRDGMDTMVCWKQLISVPQCLLSSLQTFTWTGYHVSMEGKDLAMYVLRNSCRLKTARLLIGSVLDAQKKIEMIKELELCSRGSTTCNLVLG</sequence>
<dbReference type="Proteomes" id="UP000467841">
    <property type="component" value="Unassembled WGS sequence"/>
</dbReference>
<organism evidence="2 3">
    <name type="scientific">Microthlaspi erraticum</name>
    <dbReference type="NCBI Taxonomy" id="1685480"/>
    <lineage>
        <taxon>Eukaryota</taxon>
        <taxon>Viridiplantae</taxon>
        <taxon>Streptophyta</taxon>
        <taxon>Embryophyta</taxon>
        <taxon>Tracheophyta</taxon>
        <taxon>Spermatophyta</taxon>
        <taxon>Magnoliopsida</taxon>
        <taxon>eudicotyledons</taxon>
        <taxon>Gunneridae</taxon>
        <taxon>Pentapetalae</taxon>
        <taxon>rosids</taxon>
        <taxon>malvids</taxon>
        <taxon>Brassicales</taxon>
        <taxon>Brassicaceae</taxon>
        <taxon>Coluteocarpeae</taxon>
        <taxon>Microthlaspi</taxon>
    </lineage>
</organism>
<name>A0A6D2LD22_9BRAS</name>
<evidence type="ECO:0000259" key="1">
    <source>
        <dbReference type="SMART" id="SM00579"/>
    </source>
</evidence>
<accession>A0A6D2LD22</accession>
<dbReference type="AlphaFoldDB" id="A0A6D2LD22"/>
<feature type="domain" description="FBD" evidence="1">
    <location>
        <begin position="328"/>
        <end position="400"/>
    </location>
</feature>
<dbReference type="InterPro" id="IPR050232">
    <property type="entry name" value="FBL13/AtMIF1-like"/>
</dbReference>
<reference evidence="2" key="1">
    <citation type="submission" date="2020-01" db="EMBL/GenBank/DDBJ databases">
        <authorList>
            <person name="Mishra B."/>
        </authorList>
    </citation>
    <scope>NUCLEOTIDE SEQUENCE [LARGE SCALE GENOMIC DNA]</scope>
</reference>
<gene>
    <name evidence="2" type="ORF">MERR_LOCUS49786</name>
</gene>
<dbReference type="PROSITE" id="PS51450">
    <property type="entry name" value="LRR"/>
    <property type="match status" value="1"/>
</dbReference>
<comment type="caution">
    <text evidence="2">The sequence shown here is derived from an EMBL/GenBank/DDBJ whole genome shotgun (WGS) entry which is preliminary data.</text>
</comment>
<dbReference type="InterPro" id="IPR036047">
    <property type="entry name" value="F-box-like_dom_sf"/>
</dbReference>
<dbReference type="Pfam" id="PF24758">
    <property type="entry name" value="LRR_At5g56370"/>
    <property type="match status" value="1"/>
</dbReference>
<dbReference type="Pfam" id="PF08387">
    <property type="entry name" value="FBD"/>
    <property type="match status" value="1"/>
</dbReference>
<keyword evidence="3" id="KW-1185">Reference proteome</keyword>
<evidence type="ECO:0000313" key="3">
    <source>
        <dbReference type="Proteomes" id="UP000467841"/>
    </source>
</evidence>
<evidence type="ECO:0000313" key="2">
    <source>
        <dbReference type="EMBL" id="CAA7062550.1"/>
    </source>
</evidence>
<dbReference type="SMART" id="SM00579">
    <property type="entry name" value="FBD"/>
    <property type="match status" value="1"/>
</dbReference>
<dbReference type="Pfam" id="PF00646">
    <property type="entry name" value="F-box"/>
    <property type="match status" value="1"/>
</dbReference>
<protein>
    <recommendedName>
        <fullName evidence="1">FBD domain-containing protein</fullName>
    </recommendedName>
</protein>
<dbReference type="InterPro" id="IPR001810">
    <property type="entry name" value="F-box_dom"/>
</dbReference>
<dbReference type="OrthoDB" id="1058792at2759"/>
<dbReference type="SUPFAM" id="SSF52047">
    <property type="entry name" value="RNI-like"/>
    <property type="match status" value="1"/>
</dbReference>
<dbReference type="InterPro" id="IPR006566">
    <property type="entry name" value="FBD"/>
</dbReference>
<dbReference type="PANTHER" id="PTHR31900">
    <property type="entry name" value="F-BOX/RNI SUPERFAMILY PROTEIN-RELATED"/>
    <property type="match status" value="1"/>
</dbReference>
<dbReference type="Gene3D" id="3.80.10.10">
    <property type="entry name" value="Ribonuclease Inhibitor"/>
    <property type="match status" value="1"/>
</dbReference>
<dbReference type="EMBL" id="CACVBM020001940">
    <property type="protein sequence ID" value="CAA7062550.1"/>
    <property type="molecule type" value="Genomic_DNA"/>
</dbReference>
<dbReference type="SUPFAM" id="SSF81383">
    <property type="entry name" value="F-box domain"/>
    <property type="match status" value="1"/>
</dbReference>
<proteinExistence type="predicted"/>
<dbReference type="InterPro" id="IPR055411">
    <property type="entry name" value="LRR_FXL15/At3g58940/PEG3-like"/>
</dbReference>